<dbReference type="Pfam" id="PF00106">
    <property type="entry name" value="adh_short"/>
    <property type="match status" value="1"/>
</dbReference>
<sequence>MVKELGEGGLMITIKCDLTNDEEVDTMFSQIMKTWGGIDVCINNAAQIGSPKIMDGDRKEWRNLIDLNVIAYCYCAKKTVESLKERDCDEGHIINICRTDHWSSSQRNSGYIAVLKVICMRFSDS</sequence>
<protein>
    <submittedName>
        <fullName evidence="3">Uncharacterized protein</fullName>
    </submittedName>
</protein>
<evidence type="ECO:0000313" key="3">
    <source>
        <dbReference type="EMBL" id="CAD7254692.1"/>
    </source>
</evidence>
<dbReference type="EMBL" id="LR911293">
    <property type="protein sequence ID" value="CAD7254692.1"/>
    <property type="molecule type" value="Genomic_DNA"/>
</dbReference>
<organism evidence="3">
    <name type="scientific">Darwinula stevensoni</name>
    <dbReference type="NCBI Taxonomy" id="69355"/>
    <lineage>
        <taxon>Eukaryota</taxon>
        <taxon>Metazoa</taxon>
        <taxon>Ecdysozoa</taxon>
        <taxon>Arthropoda</taxon>
        <taxon>Crustacea</taxon>
        <taxon>Oligostraca</taxon>
        <taxon>Ostracoda</taxon>
        <taxon>Podocopa</taxon>
        <taxon>Podocopida</taxon>
        <taxon>Darwinulocopina</taxon>
        <taxon>Darwinuloidea</taxon>
        <taxon>Darwinulidae</taxon>
        <taxon>Darwinula</taxon>
    </lineage>
</organism>
<comment type="similarity">
    <text evidence="1">Belongs to the short-chain dehydrogenases/reductases (SDR) family.</text>
</comment>
<dbReference type="Gene3D" id="3.40.50.720">
    <property type="entry name" value="NAD(P)-binding Rossmann-like Domain"/>
    <property type="match status" value="1"/>
</dbReference>
<dbReference type="GO" id="GO:0016491">
    <property type="term" value="F:oxidoreductase activity"/>
    <property type="evidence" value="ECO:0007669"/>
    <property type="project" value="UniProtKB-KW"/>
</dbReference>
<proteinExistence type="inferred from homology"/>
<reference evidence="3" key="1">
    <citation type="submission" date="2020-11" db="EMBL/GenBank/DDBJ databases">
        <authorList>
            <person name="Tran Van P."/>
        </authorList>
    </citation>
    <scope>NUCLEOTIDE SEQUENCE</scope>
</reference>
<evidence type="ECO:0000313" key="4">
    <source>
        <dbReference type="Proteomes" id="UP000677054"/>
    </source>
</evidence>
<accession>A0A7R9AI19</accession>
<name>A0A7R9AI19_9CRUS</name>
<gene>
    <name evidence="3" type="ORF">DSTB1V02_LOCUS14438</name>
</gene>
<dbReference type="PANTHER" id="PTHR43115:SF4">
    <property type="entry name" value="DEHYDROGENASE_REDUCTASE SDR FAMILY MEMBER 11"/>
    <property type="match status" value="1"/>
</dbReference>
<dbReference type="PANTHER" id="PTHR43115">
    <property type="entry name" value="DEHYDROGENASE/REDUCTASE SDR FAMILY MEMBER 11"/>
    <property type="match status" value="1"/>
</dbReference>
<dbReference type="EMBL" id="CAJPEV010011775">
    <property type="protein sequence ID" value="CAG0906317.1"/>
    <property type="molecule type" value="Genomic_DNA"/>
</dbReference>
<evidence type="ECO:0000256" key="2">
    <source>
        <dbReference type="ARBA" id="ARBA00023002"/>
    </source>
</evidence>
<dbReference type="AlphaFoldDB" id="A0A7R9AI19"/>
<dbReference type="InterPro" id="IPR002347">
    <property type="entry name" value="SDR_fam"/>
</dbReference>
<keyword evidence="4" id="KW-1185">Reference proteome</keyword>
<dbReference type="InterPro" id="IPR036291">
    <property type="entry name" value="NAD(P)-bd_dom_sf"/>
</dbReference>
<evidence type="ECO:0000256" key="1">
    <source>
        <dbReference type="ARBA" id="ARBA00006484"/>
    </source>
</evidence>
<dbReference type="SUPFAM" id="SSF51735">
    <property type="entry name" value="NAD(P)-binding Rossmann-fold domains"/>
    <property type="match status" value="1"/>
</dbReference>
<dbReference type="Proteomes" id="UP000677054">
    <property type="component" value="Unassembled WGS sequence"/>
</dbReference>
<dbReference type="OrthoDB" id="6136459at2759"/>
<keyword evidence="2" id="KW-0560">Oxidoreductase</keyword>